<evidence type="ECO:0000313" key="4">
    <source>
        <dbReference type="Proteomes" id="UP000186785"/>
    </source>
</evidence>
<accession>A0A1Q5PLI5</accession>
<proteinExistence type="predicted"/>
<keyword evidence="2" id="KW-0472">Membrane</keyword>
<protein>
    <submittedName>
        <fullName evidence="3">Uncharacterized protein</fullName>
    </submittedName>
</protein>
<feature type="transmembrane region" description="Helical" evidence="2">
    <location>
        <begin position="12"/>
        <end position="28"/>
    </location>
</feature>
<name>A0A1Q5PLI5_9ACTO</name>
<keyword evidence="2" id="KW-1133">Transmembrane helix</keyword>
<keyword evidence="2" id="KW-0812">Transmembrane</keyword>
<dbReference type="Proteomes" id="UP000186785">
    <property type="component" value="Unassembled WGS sequence"/>
</dbReference>
<evidence type="ECO:0000313" key="3">
    <source>
        <dbReference type="EMBL" id="OKL47909.1"/>
    </source>
</evidence>
<dbReference type="EMBL" id="MQSV01000003">
    <property type="protein sequence ID" value="OKL47909.1"/>
    <property type="molecule type" value="Genomic_DNA"/>
</dbReference>
<feature type="transmembrane region" description="Helical" evidence="2">
    <location>
        <begin position="76"/>
        <end position="100"/>
    </location>
</feature>
<evidence type="ECO:0000256" key="2">
    <source>
        <dbReference type="SAM" id="Phobius"/>
    </source>
</evidence>
<gene>
    <name evidence="3" type="ORF">BSR29_05340</name>
</gene>
<feature type="region of interest" description="Disordered" evidence="1">
    <location>
        <begin position="222"/>
        <end position="266"/>
    </location>
</feature>
<evidence type="ECO:0000256" key="1">
    <source>
        <dbReference type="SAM" id="MobiDB-lite"/>
    </source>
</evidence>
<dbReference type="STRING" id="1921764.BSR28_06365"/>
<sequence>MLLHRPDTTIYFVVLAVSAVIVLSMKLFESIVKDKVTELLLAADGSMNIKTVRPELNLDQPTLVTKLRSELVKYRALYTVILGILAIIAPVAAYSSVMISFIRKSTLLSLREDMKLVNTYAPYVTIVLVAGFLIFMFVAWRKNSLPIKVIDQYVAQNNYDLPFVGIIRSGALSVDMLSVQKIIRKYKLVEVPDESETPDAADAQGIPTYPYAADAQGIPANPYGADAQDIPTNPYGANAQDMPVNPGVAEVPYPEGPNSQPQNYQN</sequence>
<comment type="caution">
    <text evidence="3">The sequence shown here is derived from an EMBL/GenBank/DDBJ whole genome shotgun (WGS) entry which is preliminary data.</text>
</comment>
<feature type="compositionally biased region" description="Polar residues" evidence="1">
    <location>
        <begin position="257"/>
        <end position="266"/>
    </location>
</feature>
<keyword evidence="4" id="KW-1185">Reference proteome</keyword>
<reference evidence="3 4" key="1">
    <citation type="submission" date="2016-11" db="EMBL/GenBank/DDBJ databases">
        <title>Actinomyces gypaetusis sp. nov. isolated from the vulture Gypaetus barbatus in Qinghai Tibet Plateau China.</title>
        <authorList>
            <person name="Meng X."/>
        </authorList>
    </citation>
    <scope>NUCLEOTIDE SEQUENCE [LARGE SCALE GENOMIC DNA]</scope>
    <source>
        <strain evidence="3 4">VUL4_2</strain>
    </source>
</reference>
<organism evidence="3 4">
    <name type="scientific">Boudabousia liubingyangii</name>
    <dbReference type="NCBI Taxonomy" id="1921764"/>
    <lineage>
        <taxon>Bacteria</taxon>
        <taxon>Bacillati</taxon>
        <taxon>Actinomycetota</taxon>
        <taxon>Actinomycetes</taxon>
        <taxon>Actinomycetales</taxon>
        <taxon>Actinomycetaceae</taxon>
        <taxon>Boudabousia</taxon>
    </lineage>
</organism>
<feature type="transmembrane region" description="Helical" evidence="2">
    <location>
        <begin position="120"/>
        <end position="140"/>
    </location>
</feature>
<dbReference type="AlphaFoldDB" id="A0A1Q5PLI5"/>